<dbReference type="InterPro" id="IPR035959">
    <property type="entry name" value="RutC-like_sf"/>
</dbReference>
<dbReference type="Pfam" id="PF01042">
    <property type="entry name" value="Ribonuc_L-PSP"/>
    <property type="match status" value="1"/>
</dbReference>
<keyword evidence="3" id="KW-1185">Reference proteome</keyword>
<dbReference type="InterPro" id="IPR006175">
    <property type="entry name" value="YjgF/YER057c/UK114"/>
</dbReference>
<comment type="caution">
    <text evidence="2">The sequence shown here is derived from an EMBL/GenBank/DDBJ whole genome shotgun (WGS) entry which is preliminary data.</text>
</comment>
<dbReference type="Gene3D" id="3.30.1330.40">
    <property type="entry name" value="RutC-like"/>
    <property type="match status" value="1"/>
</dbReference>
<dbReference type="EMBL" id="AVCH01000162">
    <property type="protein sequence ID" value="KFN47353.1"/>
    <property type="molecule type" value="Genomic_DNA"/>
</dbReference>
<protein>
    <submittedName>
        <fullName evidence="2">Uncharacterized protein</fullName>
    </submittedName>
</protein>
<dbReference type="OrthoDB" id="9809792at2"/>
<keyword evidence="1" id="KW-0732">Signal</keyword>
<evidence type="ECO:0000313" key="3">
    <source>
        <dbReference type="Proteomes" id="UP000029392"/>
    </source>
</evidence>
<sequence length="174" mass="18669">MKPRLLALLLALPAIAFAADGPAPSREHFAPKGMEASYHDYHYTPVLKVGEMVIVSGIPAAHGDTYEEKVRNLFRALERHLQEAGASLADVVELTSFHPGATDSAAFNAEFARFAPIHHEFFPDHYPAWSAVGTTALLMPTAVVELRAVAIIGSGKAPRADIARPAPRPADPAN</sequence>
<gene>
    <name evidence="2" type="ORF">N790_07970</name>
</gene>
<feature type="chain" id="PRO_5001869359" evidence="1">
    <location>
        <begin position="19"/>
        <end position="174"/>
    </location>
</feature>
<evidence type="ECO:0000313" key="2">
    <source>
        <dbReference type="EMBL" id="KFN47353.1"/>
    </source>
</evidence>
<accession>A0A091B424</accession>
<dbReference type="Proteomes" id="UP000029392">
    <property type="component" value="Unassembled WGS sequence"/>
</dbReference>
<organism evidence="2 3">
    <name type="scientific">Arenimonas malthae CC-JY-1</name>
    <dbReference type="NCBI Taxonomy" id="1384054"/>
    <lineage>
        <taxon>Bacteria</taxon>
        <taxon>Pseudomonadati</taxon>
        <taxon>Pseudomonadota</taxon>
        <taxon>Gammaproteobacteria</taxon>
        <taxon>Lysobacterales</taxon>
        <taxon>Lysobacteraceae</taxon>
        <taxon>Arenimonas</taxon>
    </lineage>
</organism>
<dbReference type="STRING" id="1384054.N790_07970"/>
<feature type="signal peptide" evidence="1">
    <location>
        <begin position="1"/>
        <end position="18"/>
    </location>
</feature>
<evidence type="ECO:0000256" key="1">
    <source>
        <dbReference type="SAM" id="SignalP"/>
    </source>
</evidence>
<dbReference type="SUPFAM" id="SSF55298">
    <property type="entry name" value="YjgF-like"/>
    <property type="match status" value="1"/>
</dbReference>
<dbReference type="AlphaFoldDB" id="A0A091B424"/>
<proteinExistence type="predicted"/>
<name>A0A091B424_9GAMM</name>
<dbReference type="eggNOG" id="COG0251">
    <property type="taxonomic scope" value="Bacteria"/>
</dbReference>
<dbReference type="PATRIC" id="fig|1384054.3.peg.1658"/>
<dbReference type="RefSeq" id="WP_052385829.1">
    <property type="nucleotide sequence ID" value="NZ_AVCH01000162.1"/>
</dbReference>
<reference evidence="2 3" key="1">
    <citation type="submission" date="2013-09" db="EMBL/GenBank/DDBJ databases">
        <title>Genome sequencing of Arenimonas malthae.</title>
        <authorList>
            <person name="Chen F."/>
            <person name="Wang G."/>
        </authorList>
    </citation>
    <scope>NUCLEOTIDE SEQUENCE [LARGE SCALE GENOMIC DNA]</scope>
    <source>
        <strain evidence="2 3">CC-JY-1</strain>
    </source>
</reference>